<evidence type="ECO:0000313" key="3">
    <source>
        <dbReference type="Proteomes" id="UP000236724"/>
    </source>
</evidence>
<name>A0A1H6FD83_9GAMM</name>
<keyword evidence="1 2" id="KW-0808">Transferase</keyword>
<dbReference type="SUPFAM" id="SSF52540">
    <property type="entry name" value="P-loop containing nucleoside triphosphate hydrolases"/>
    <property type="match status" value="1"/>
</dbReference>
<dbReference type="GO" id="GO:0008476">
    <property type="term" value="F:protein-tyrosine sulfotransferase activity"/>
    <property type="evidence" value="ECO:0007669"/>
    <property type="project" value="InterPro"/>
</dbReference>
<dbReference type="PANTHER" id="PTHR12788">
    <property type="entry name" value="PROTEIN-TYROSINE SULFOTRANSFERASE 2"/>
    <property type="match status" value="1"/>
</dbReference>
<accession>A0A1H6FD83</accession>
<organism evidence="2 3">
    <name type="scientific">Candidatus Venteria ishoeyi</name>
    <dbReference type="NCBI Taxonomy" id="1899563"/>
    <lineage>
        <taxon>Bacteria</taxon>
        <taxon>Pseudomonadati</taxon>
        <taxon>Pseudomonadota</taxon>
        <taxon>Gammaproteobacteria</taxon>
        <taxon>Thiotrichales</taxon>
        <taxon>Thiotrichaceae</taxon>
        <taxon>Venteria</taxon>
    </lineage>
</organism>
<gene>
    <name evidence="2" type="ORF">MBHS_03236</name>
</gene>
<proteinExistence type="predicted"/>
<protein>
    <submittedName>
        <fullName evidence="2">Sulfotransferase domain protein</fullName>
    </submittedName>
</protein>
<dbReference type="EMBL" id="FMSV02000529">
    <property type="protein sequence ID" value="SEH07361.1"/>
    <property type="molecule type" value="Genomic_DNA"/>
</dbReference>
<dbReference type="InterPro" id="IPR026634">
    <property type="entry name" value="TPST-like"/>
</dbReference>
<dbReference type="PANTHER" id="PTHR12788:SF10">
    <property type="entry name" value="PROTEIN-TYROSINE SULFOTRANSFERASE"/>
    <property type="match status" value="1"/>
</dbReference>
<evidence type="ECO:0000256" key="1">
    <source>
        <dbReference type="ARBA" id="ARBA00022679"/>
    </source>
</evidence>
<dbReference type="Proteomes" id="UP000236724">
    <property type="component" value="Unassembled WGS sequence"/>
</dbReference>
<keyword evidence="3" id="KW-1185">Reference proteome</keyword>
<dbReference type="InterPro" id="IPR027417">
    <property type="entry name" value="P-loop_NTPase"/>
</dbReference>
<dbReference type="AlphaFoldDB" id="A0A1H6FD83"/>
<dbReference type="OrthoDB" id="9815894at2"/>
<dbReference type="Pfam" id="PF13469">
    <property type="entry name" value="Sulfotransfer_3"/>
    <property type="match status" value="1"/>
</dbReference>
<dbReference type="Gene3D" id="3.40.50.300">
    <property type="entry name" value="P-loop containing nucleotide triphosphate hydrolases"/>
    <property type="match status" value="1"/>
</dbReference>
<evidence type="ECO:0000313" key="2">
    <source>
        <dbReference type="EMBL" id="SEH07361.1"/>
    </source>
</evidence>
<reference evidence="2 3" key="1">
    <citation type="submission" date="2016-10" db="EMBL/GenBank/DDBJ databases">
        <authorList>
            <person name="de Groot N.N."/>
        </authorList>
    </citation>
    <scope>NUCLEOTIDE SEQUENCE [LARGE SCALE GENOMIC DNA]</scope>
    <source>
        <strain evidence="2">MBHS1</strain>
    </source>
</reference>
<dbReference type="RefSeq" id="WP_103921022.1">
    <property type="nucleotide sequence ID" value="NZ_FMSV02000529.1"/>
</dbReference>
<sequence>MSKLLSIPASHSQNHGTWAQAQFLLFWYSWLRWQRTDVSALPPPIIIGALGGSGTRMLVQFLQSAGVWMGSWINPRTEDAMATRHFFQKYFADTFCLLEQQQKIPAHLLACFQQTIRAHRWHIPQPEQAWGFKNPRSMWLIPFIQQLYPDMKFIHVVRDGRDMALSNNQNLLAKHAGLLLGEAGMKQDMLHQQLLLWDKGNRIARTTGEKLNKGHYLILKYEDLCFQPRETLTTLLQFIGHPVDTTLIEQGCQKLKPSPGIGRWQQQSTVIEAALTASIKETLLDFAYDE</sequence>